<proteinExistence type="predicted"/>
<dbReference type="Proteomes" id="UP000676246">
    <property type="component" value="Unassembled WGS sequence"/>
</dbReference>
<comment type="caution">
    <text evidence="1">The sequence shown here is derived from an EMBL/GenBank/DDBJ whole genome shotgun (WGS) entry which is preliminary data.</text>
</comment>
<dbReference type="Pfam" id="PF10987">
    <property type="entry name" value="DUF2806"/>
    <property type="match status" value="1"/>
</dbReference>
<reference evidence="1 2" key="1">
    <citation type="submission" date="2021-04" db="EMBL/GenBank/DDBJ databases">
        <title>The genome sequence of Ideonella sp. 3Y2.</title>
        <authorList>
            <person name="Liu Y."/>
        </authorList>
    </citation>
    <scope>NUCLEOTIDE SEQUENCE [LARGE SCALE GENOMIC DNA]</scope>
    <source>
        <strain evidence="1 2">3Y2</strain>
    </source>
</reference>
<evidence type="ECO:0000313" key="2">
    <source>
        <dbReference type="Proteomes" id="UP000676246"/>
    </source>
</evidence>
<sequence length="325" mass="35060">MDPIIAAGAAGAGVVGALAAVSTPLTKLVETVSAGLGRVYEPTHVRRLARAEGDKMVVLAKAGIEVSEIQQRAAERWLAVEGQRQLNIEAVADKATKELPSSVSDKPVDAGWAARFFDECKDVSDEEMQSMWARLLAGEVAQPGTYSLRTLRVLGTLSQHEASNFGLLCSMTVLGASMTPFFLMERQGFFDDQGLRFNVIQQLEAAGLVQREPLGLVVKGRTGPLILTPLGDGPILAGMRHLPDIPFDIEVGTVSFTQAGQEIAGLWKGAANAQHLDWIQVRLTGQGWRMESHQPTLLEGGGKSFDLPEFIKDYWASKNQPPDSA</sequence>
<gene>
    <name evidence="1" type="ORF">KAK03_19420</name>
</gene>
<name>A0A940YMV9_9BURK</name>
<protein>
    <submittedName>
        <fullName evidence="1">DUF2806 domain-containing protein</fullName>
    </submittedName>
</protein>
<dbReference type="InterPro" id="IPR021254">
    <property type="entry name" value="DUF2806"/>
</dbReference>
<accession>A0A940YMV9</accession>
<evidence type="ECO:0000313" key="1">
    <source>
        <dbReference type="EMBL" id="MBQ0932654.1"/>
    </source>
</evidence>
<organism evidence="1 2">
    <name type="scientific">Ideonella alba</name>
    <dbReference type="NCBI Taxonomy" id="2824118"/>
    <lineage>
        <taxon>Bacteria</taxon>
        <taxon>Pseudomonadati</taxon>
        <taxon>Pseudomonadota</taxon>
        <taxon>Betaproteobacteria</taxon>
        <taxon>Burkholderiales</taxon>
        <taxon>Sphaerotilaceae</taxon>
        <taxon>Ideonella</taxon>
    </lineage>
</organism>
<dbReference type="EMBL" id="JAGQDD010000018">
    <property type="protein sequence ID" value="MBQ0932654.1"/>
    <property type="molecule type" value="Genomic_DNA"/>
</dbReference>
<keyword evidence="2" id="KW-1185">Reference proteome</keyword>
<dbReference type="AlphaFoldDB" id="A0A940YMV9"/>
<dbReference type="RefSeq" id="WP_210856363.1">
    <property type="nucleotide sequence ID" value="NZ_JAGQDD010000018.1"/>
</dbReference>